<evidence type="ECO:0000313" key="2">
    <source>
        <dbReference type="Proteomes" id="UP001596425"/>
    </source>
</evidence>
<dbReference type="Proteomes" id="UP001596425">
    <property type="component" value="Unassembled WGS sequence"/>
</dbReference>
<reference evidence="2" key="1">
    <citation type="journal article" date="2019" name="Int. J. Syst. Evol. Microbiol.">
        <title>The Global Catalogue of Microorganisms (GCM) 10K type strain sequencing project: providing services to taxonomists for standard genome sequencing and annotation.</title>
        <authorList>
            <consortium name="The Broad Institute Genomics Platform"/>
            <consortium name="The Broad Institute Genome Sequencing Center for Infectious Disease"/>
            <person name="Wu L."/>
            <person name="Ma J."/>
        </authorList>
    </citation>
    <scope>NUCLEOTIDE SEQUENCE [LARGE SCALE GENOMIC DNA]</scope>
    <source>
        <strain evidence="2">CGMCC 1.13718</strain>
    </source>
</reference>
<keyword evidence="2" id="KW-1185">Reference proteome</keyword>
<accession>A0ABW1YNA7</accession>
<protein>
    <submittedName>
        <fullName evidence="1">Uncharacterized protein</fullName>
    </submittedName>
</protein>
<evidence type="ECO:0000313" key="1">
    <source>
        <dbReference type="EMBL" id="MFC6633572.1"/>
    </source>
</evidence>
<sequence>MNKSRKRNVLESIPRMPLRQLAEYVIVVASLPLKIPKLSIFSAIKPDFFASASFLLNLDNQTVGMLKQT</sequence>
<gene>
    <name evidence="1" type="ORF">ACFQBM_09785</name>
</gene>
<dbReference type="RefSeq" id="WP_377516606.1">
    <property type="nucleotide sequence ID" value="NZ_JBHSVR010000001.1"/>
</dbReference>
<comment type="caution">
    <text evidence="1">The sequence shown here is derived from an EMBL/GenBank/DDBJ whole genome shotgun (WGS) entry which is preliminary data.</text>
</comment>
<name>A0ABW1YNA7_9GAMM</name>
<organism evidence="1 2">
    <name type="scientific">Microbulbifer taiwanensis</name>
    <dbReference type="NCBI Taxonomy" id="986746"/>
    <lineage>
        <taxon>Bacteria</taxon>
        <taxon>Pseudomonadati</taxon>
        <taxon>Pseudomonadota</taxon>
        <taxon>Gammaproteobacteria</taxon>
        <taxon>Cellvibrionales</taxon>
        <taxon>Microbulbiferaceae</taxon>
        <taxon>Microbulbifer</taxon>
    </lineage>
</organism>
<proteinExistence type="predicted"/>
<dbReference type="EMBL" id="JBHSVR010000001">
    <property type="protein sequence ID" value="MFC6633572.1"/>
    <property type="molecule type" value="Genomic_DNA"/>
</dbReference>